<dbReference type="PANTHER" id="PTHR35371">
    <property type="entry name" value="INNER MEMBRANE PROTEIN"/>
    <property type="match status" value="1"/>
</dbReference>
<name>A0AAI8YJI0_9PEZI</name>
<proteinExistence type="predicted"/>
<dbReference type="SUPFAM" id="SSF161084">
    <property type="entry name" value="MAPEG domain-like"/>
    <property type="match status" value="1"/>
</dbReference>
<evidence type="ECO:0000313" key="6">
    <source>
        <dbReference type="Proteomes" id="UP001295740"/>
    </source>
</evidence>
<gene>
    <name evidence="5" type="ORF">KHLLAP_LOCUS7386</name>
</gene>
<evidence type="ECO:0000256" key="3">
    <source>
        <dbReference type="ARBA" id="ARBA00022989"/>
    </source>
</evidence>
<dbReference type="Proteomes" id="UP001295740">
    <property type="component" value="Unassembled WGS sequence"/>
</dbReference>
<evidence type="ECO:0000313" key="5">
    <source>
        <dbReference type="EMBL" id="CAJ2506918.1"/>
    </source>
</evidence>
<comment type="subcellular location">
    <subcellularLocation>
        <location evidence="1">Membrane</location>
    </subcellularLocation>
</comment>
<comment type="caution">
    <text evidence="5">The sequence shown here is derived from an EMBL/GenBank/DDBJ whole genome shotgun (WGS) entry which is preliminary data.</text>
</comment>
<dbReference type="Gene3D" id="1.20.120.550">
    <property type="entry name" value="Membrane associated eicosanoid/glutathione metabolism-like domain"/>
    <property type="match status" value="1"/>
</dbReference>
<keyword evidence="6" id="KW-1185">Reference proteome</keyword>
<dbReference type="InterPro" id="IPR001129">
    <property type="entry name" value="Membr-assoc_MAPEG"/>
</dbReference>
<dbReference type="AlphaFoldDB" id="A0AAI8YJI0"/>
<dbReference type="EMBL" id="CAUWAG010000010">
    <property type="protein sequence ID" value="CAJ2506918.1"/>
    <property type="molecule type" value="Genomic_DNA"/>
</dbReference>
<keyword evidence="2" id="KW-0812">Transmembrane</keyword>
<dbReference type="InterPro" id="IPR023352">
    <property type="entry name" value="MAPEG-like_dom_sf"/>
</dbReference>
<accession>A0AAI8YJI0</accession>
<reference evidence="5" key="1">
    <citation type="submission" date="2023-10" db="EMBL/GenBank/DDBJ databases">
        <authorList>
            <person name="Hackl T."/>
        </authorList>
    </citation>
    <scope>NUCLEOTIDE SEQUENCE</scope>
</reference>
<protein>
    <submittedName>
        <fullName evidence="5">Uu.00g081040.m01.CDS01</fullName>
    </submittedName>
</protein>
<evidence type="ECO:0000256" key="4">
    <source>
        <dbReference type="ARBA" id="ARBA00023136"/>
    </source>
</evidence>
<dbReference type="Pfam" id="PF01124">
    <property type="entry name" value="MAPEG"/>
    <property type="match status" value="1"/>
</dbReference>
<evidence type="ECO:0000256" key="2">
    <source>
        <dbReference type="ARBA" id="ARBA00022692"/>
    </source>
</evidence>
<keyword evidence="3" id="KW-1133">Transmembrane helix</keyword>
<keyword evidence="4" id="KW-0472">Membrane</keyword>
<dbReference type="PANTHER" id="PTHR35371:SF1">
    <property type="entry name" value="BLR7753 PROTEIN"/>
    <property type="match status" value="1"/>
</dbReference>
<sequence length="156" mass="17262">MTAFVDMSKNYSFYSLPIAYFLALLPGVYSKSQASGTYDLASPRSYQEAVQKDEKLDKMTKNRIMRAEAATANGQETLSIFMLSVVAANVSGVPASTINTLCATYLGSRVVYNAVYIWLQENRKFAPLRSLVWNVSMISWMTLLVKAGNRVFAASS</sequence>
<evidence type="ECO:0000256" key="1">
    <source>
        <dbReference type="ARBA" id="ARBA00004370"/>
    </source>
</evidence>
<organism evidence="5 6">
    <name type="scientific">Anthostomella pinea</name>
    <dbReference type="NCBI Taxonomy" id="933095"/>
    <lineage>
        <taxon>Eukaryota</taxon>
        <taxon>Fungi</taxon>
        <taxon>Dikarya</taxon>
        <taxon>Ascomycota</taxon>
        <taxon>Pezizomycotina</taxon>
        <taxon>Sordariomycetes</taxon>
        <taxon>Xylariomycetidae</taxon>
        <taxon>Xylariales</taxon>
        <taxon>Xylariaceae</taxon>
        <taxon>Anthostomella</taxon>
    </lineage>
</organism>
<dbReference type="GO" id="GO:0016020">
    <property type="term" value="C:membrane"/>
    <property type="evidence" value="ECO:0007669"/>
    <property type="project" value="UniProtKB-SubCell"/>
</dbReference>